<evidence type="ECO:0000313" key="2">
    <source>
        <dbReference type="EMBL" id="TJY65800.1"/>
    </source>
</evidence>
<feature type="transmembrane region" description="Helical" evidence="1">
    <location>
        <begin position="72"/>
        <end position="90"/>
    </location>
</feature>
<dbReference type="Proteomes" id="UP000309872">
    <property type="component" value="Unassembled WGS sequence"/>
</dbReference>
<feature type="transmembrane region" description="Helical" evidence="1">
    <location>
        <begin position="12"/>
        <end position="30"/>
    </location>
</feature>
<dbReference type="InterPro" id="IPR050640">
    <property type="entry name" value="Bact_2-comp_sensor_kinase"/>
</dbReference>
<evidence type="ECO:0000313" key="3">
    <source>
        <dbReference type="Proteomes" id="UP000309872"/>
    </source>
</evidence>
<dbReference type="RefSeq" id="WP_136820929.1">
    <property type="nucleotide sequence ID" value="NZ_BMJX01000003.1"/>
</dbReference>
<keyword evidence="1" id="KW-0472">Membrane</keyword>
<dbReference type="PANTHER" id="PTHR34220:SF7">
    <property type="entry name" value="SENSOR HISTIDINE KINASE YPDA"/>
    <property type="match status" value="1"/>
</dbReference>
<dbReference type="PANTHER" id="PTHR34220">
    <property type="entry name" value="SENSOR HISTIDINE KINASE YPDA"/>
    <property type="match status" value="1"/>
</dbReference>
<sequence>MKKLLLLAEKLRPHITFWVIYGLYFYGMNVLENPRISWLTVIVTIPVFAVVFYSVLGILVKYFLHGKHWRGATYLILFYGLSGLLIYYVLYGMNNTALYYGNYLVPDRNFNWREFVQSVLVMMGNFSILALLYFQYRRKLYAAEQKTTEMEKRLEAEKLKSRYEYTSLAAQVSPHIMATIFDDWKKKANPDQPELAAIVEDTYQLMLFYMKASDMDGPETILLQEEIQQVKRFLKIQHTSSHEQLHFSWNITGNVFRFVVPPTTLLSLVKNALKHGDLSDPDKPLQIDISTGADAFSLTISNRLRKGKSTASHGTGLKNLERRLDLIFGDCYSFNTTRTDNEFIAHLHVTI</sequence>
<evidence type="ECO:0000256" key="1">
    <source>
        <dbReference type="SAM" id="Phobius"/>
    </source>
</evidence>
<gene>
    <name evidence="2" type="ORF">FAZ19_11820</name>
</gene>
<keyword evidence="1" id="KW-1133">Transmembrane helix</keyword>
<name>A0A4U0H2H6_9SPHI</name>
<dbReference type="AlphaFoldDB" id="A0A4U0H2H6"/>
<keyword evidence="1" id="KW-0812">Transmembrane</keyword>
<protein>
    <recommendedName>
        <fullName evidence="4">Signal transduction histidine kinase internal region domain-containing protein</fullName>
    </recommendedName>
</protein>
<organism evidence="2 3">
    <name type="scientific">Sphingobacterium alkalisoli</name>
    <dbReference type="NCBI Taxonomy" id="1874115"/>
    <lineage>
        <taxon>Bacteria</taxon>
        <taxon>Pseudomonadati</taxon>
        <taxon>Bacteroidota</taxon>
        <taxon>Sphingobacteriia</taxon>
        <taxon>Sphingobacteriales</taxon>
        <taxon>Sphingobacteriaceae</taxon>
        <taxon>Sphingobacterium</taxon>
    </lineage>
</organism>
<proteinExistence type="predicted"/>
<evidence type="ECO:0008006" key="4">
    <source>
        <dbReference type="Google" id="ProtNLM"/>
    </source>
</evidence>
<dbReference type="Gene3D" id="3.30.565.10">
    <property type="entry name" value="Histidine kinase-like ATPase, C-terminal domain"/>
    <property type="match status" value="1"/>
</dbReference>
<comment type="caution">
    <text evidence="2">The sequence shown here is derived from an EMBL/GenBank/DDBJ whole genome shotgun (WGS) entry which is preliminary data.</text>
</comment>
<feature type="transmembrane region" description="Helical" evidence="1">
    <location>
        <begin position="36"/>
        <end position="60"/>
    </location>
</feature>
<dbReference type="OrthoDB" id="9792992at2"/>
<feature type="transmembrane region" description="Helical" evidence="1">
    <location>
        <begin position="115"/>
        <end position="136"/>
    </location>
</feature>
<accession>A0A4U0H2H6</accession>
<keyword evidence="3" id="KW-1185">Reference proteome</keyword>
<reference evidence="2 3" key="1">
    <citation type="submission" date="2019-04" db="EMBL/GenBank/DDBJ databases">
        <title>Sphingobacterium olei sp. nov., isolated from oil-contaminated soil.</title>
        <authorList>
            <person name="Liu B."/>
        </authorList>
    </citation>
    <scope>NUCLEOTIDE SEQUENCE [LARGE SCALE GENOMIC DNA]</scope>
    <source>
        <strain evidence="2 3">Y3L14</strain>
    </source>
</reference>
<dbReference type="EMBL" id="SUKA01000003">
    <property type="protein sequence ID" value="TJY65800.1"/>
    <property type="molecule type" value="Genomic_DNA"/>
</dbReference>
<dbReference type="InterPro" id="IPR036890">
    <property type="entry name" value="HATPase_C_sf"/>
</dbReference>